<dbReference type="AlphaFoldDB" id="A0A4V2EZY6"/>
<dbReference type="InterPro" id="IPR036962">
    <property type="entry name" value="Glyco_hydro_3_N_sf"/>
</dbReference>
<evidence type="ECO:0000256" key="3">
    <source>
        <dbReference type="SAM" id="MobiDB-lite"/>
    </source>
</evidence>
<accession>A0A4V2EZY6</accession>
<dbReference type="SUPFAM" id="SSF51445">
    <property type="entry name" value="(Trans)glycosidases"/>
    <property type="match status" value="1"/>
</dbReference>
<comment type="similarity">
    <text evidence="1">Belongs to the glycosyl hydrolase 3 family.</text>
</comment>
<dbReference type="SMART" id="SM01217">
    <property type="entry name" value="Fn3_like"/>
    <property type="match status" value="1"/>
</dbReference>
<dbReference type="InterPro" id="IPR013783">
    <property type="entry name" value="Ig-like_fold"/>
</dbReference>
<dbReference type="InterPro" id="IPR002772">
    <property type="entry name" value="Glyco_hydro_3_C"/>
</dbReference>
<dbReference type="GO" id="GO:0004553">
    <property type="term" value="F:hydrolase activity, hydrolyzing O-glycosyl compounds"/>
    <property type="evidence" value="ECO:0007669"/>
    <property type="project" value="InterPro"/>
</dbReference>
<dbReference type="Gene3D" id="2.60.40.10">
    <property type="entry name" value="Immunoglobulins"/>
    <property type="match status" value="1"/>
</dbReference>
<protein>
    <submittedName>
        <fullName evidence="5">Beta-xylosidase</fullName>
    </submittedName>
</protein>
<keyword evidence="2" id="KW-0378">Hydrolase</keyword>
<feature type="compositionally biased region" description="Low complexity" evidence="3">
    <location>
        <begin position="27"/>
        <end position="50"/>
    </location>
</feature>
<keyword evidence="6" id="KW-1185">Reference proteome</keyword>
<name>A0A4V2EZY6_9MICO</name>
<dbReference type="FunFam" id="3.20.20.300:FF:000011">
    <property type="entry name" value="Glycosyl hydrolase"/>
    <property type="match status" value="1"/>
</dbReference>
<dbReference type="Pfam" id="PF01915">
    <property type="entry name" value="Glyco_hydro_3_C"/>
    <property type="match status" value="1"/>
</dbReference>
<reference evidence="5 6" key="1">
    <citation type="submission" date="2019-02" db="EMBL/GenBank/DDBJ databases">
        <title>Genomic Encyclopedia of Type Strains, Phase IV (KMG-IV): sequencing the most valuable type-strain genomes for metagenomic binning, comparative biology and taxonomic classification.</title>
        <authorList>
            <person name="Goeker M."/>
        </authorList>
    </citation>
    <scope>NUCLEOTIDE SEQUENCE [LARGE SCALE GENOMIC DNA]</scope>
    <source>
        <strain evidence="5 6">DSM 43045</strain>
    </source>
</reference>
<feature type="compositionally biased region" description="Low complexity" evidence="3">
    <location>
        <begin position="1"/>
        <end position="19"/>
    </location>
</feature>
<dbReference type="Pfam" id="PF14310">
    <property type="entry name" value="Fn3-like"/>
    <property type="match status" value="1"/>
</dbReference>
<evidence type="ECO:0000259" key="4">
    <source>
        <dbReference type="SMART" id="SM01217"/>
    </source>
</evidence>
<evidence type="ECO:0000256" key="2">
    <source>
        <dbReference type="ARBA" id="ARBA00022801"/>
    </source>
</evidence>
<dbReference type="GO" id="GO:0005975">
    <property type="term" value="P:carbohydrate metabolic process"/>
    <property type="evidence" value="ECO:0007669"/>
    <property type="project" value="InterPro"/>
</dbReference>
<feature type="domain" description="Fibronectin type III-like" evidence="4">
    <location>
        <begin position="715"/>
        <end position="784"/>
    </location>
</feature>
<dbReference type="InterPro" id="IPR050288">
    <property type="entry name" value="Cellulose_deg_GH3"/>
</dbReference>
<evidence type="ECO:0000256" key="1">
    <source>
        <dbReference type="ARBA" id="ARBA00005336"/>
    </source>
</evidence>
<sequence>MSEPVTDAADAMAAATMTDDPTKRETSTMTDTQATATPTTGARATDARATTVAPWRDRSLPADARAGALIAELALEEKVAQLYGIWIGASDDGADVAPHQHEMSSAVDLDELLPKGLGQITRPFGTAPVDAAVGAQSLARLQERIVASSRFGIPALVHEECLAGFAAYGATAYPVPLSWGATFDPGLIEQMARRIGADMRSVGVHQGLAPVLDVVRDARWGRVEETIGEDPYLVGTVGTAYVRGLEASGIVATLKHFVGYSASRAGRNLAPVSVGARELADVLLPPFEMVIRDAKPRSVMNAYTDLDGMPTAADRDLLTGLLRETWGFEGTVVADYFSVAFLETLHGTAGDLGEAAVAALEAGIDVELPTVHAFGEPLVRAVADGRVDEEVIDRALRRVLVQKIEAGLLDEAVATAPAAKGTVDLDSVGNRALARRIAEQAIVLLHNDGTLPLAEPARIAVIGPTADDPLAVLGCYAFPTHVGVHHPGSGAGIELPTLVDALRAEFPAAEITVAPGTSIDGGEIAGIADAVAVAASADVVVLALGDRAGLFGRGTSGEGCDAETLDLPGAQAALLEAVLDAGTPTVLTLLAGRPYVLGTAPERAAGILQAFFPGEEGTRAVAAILGGRVNPSGRLPVSVPATPGAQPSTYLASTLARRNAVSNIDPTARYPFGHGLGYTSFEWRDLRVEASEATTDGAFRLSLTVENVDDRAGAEVVQLYVHDPVATVVRPAQRLIGFQRVELEPGASVRLSVEVPADLTSFTGRAGRRIVEPGSLVLGFGRSSAELPLQATVELVGPVRVVDHTRALHPAWTAEPLGLPDSP</sequence>
<gene>
    <name evidence="5" type="ORF">EV187_0547</name>
</gene>
<dbReference type="Pfam" id="PF00933">
    <property type="entry name" value="Glyco_hydro_3"/>
    <property type="match status" value="1"/>
</dbReference>
<dbReference type="Proteomes" id="UP000293289">
    <property type="component" value="Unassembled WGS sequence"/>
</dbReference>
<evidence type="ECO:0000313" key="5">
    <source>
        <dbReference type="EMBL" id="RZS68120.1"/>
    </source>
</evidence>
<dbReference type="Gene3D" id="3.20.20.300">
    <property type="entry name" value="Glycoside hydrolase, family 3, N-terminal domain"/>
    <property type="match status" value="1"/>
</dbReference>
<evidence type="ECO:0000313" key="6">
    <source>
        <dbReference type="Proteomes" id="UP000293289"/>
    </source>
</evidence>
<organism evidence="5 6">
    <name type="scientific">Agromyces ramosus</name>
    <dbReference type="NCBI Taxonomy" id="33879"/>
    <lineage>
        <taxon>Bacteria</taxon>
        <taxon>Bacillati</taxon>
        <taxon>Actinomycetota</taxon>
        <taxon>Actinomycetes</taxon>
        <taxon>Micrococcales</taxon>
        <taxon>Microbacteriaceae</taxon>
        <taxon>Agromyces</taxon>
    </lineage>
</organism>
<dbReference type="InterPro" id="IPR026891">
    <property type="entry name" value="Fn3-like"/>
</dbReference>
<dbReference type="PANTHER" id="PTHR42715">
    <property type="entry name" value="BETA-GLUCOSIDASE"/>
    <property type="match status" value="1"/>
</dbReference>
<dbReference type="PANTHER" id="PTHR42715:SF10">
    <property type="entry name" value="BETA-GLUCOSIDASE"/>
    <property type="match status" value="1"/>
</dbReference>
<dbReference type="InterPro" id="IPR001764">
    <property type="entry name" value="Glyco_hydro_3_N"/>
</dbReference>
<dbReference type="InterPro" id="IPR036881">
    <property type="entry name" value="Glyco_hydro_3_C_sf"/>
</dbReference>
<feature type="region of interest" description="Disordered" evidence="3">
    <location>
        <begin position="1"/>
        <end position="50"/>
    </location>
</feature>
<comment type="caution">
    <text evidence="5">The sequence shown here is derived from an EMBL/GenBank/DDBJ whole genome shotgun (WGS) entry which is preliminary data.</text>
</comment>
<dbReference type="PRINTS" id="PR00133">
    <property type="entry name" value="GLHYDRLASE3"/>
</dbReference>
<dbReference type="EMBL" id="SGWY01000001">
    <property type="protein sequence ID" value="RZS68120.1"/>
    <property type="molecule type" value="Genomic_DNA"/>
</dbReference>
<dbReference type="Gene3D" id="3.40.50.1700">
    <property type="entry name" value="Glycoside hydrolase family 3 C-terminal domain"/>
    <property type="match status" value="1"/>
</dbReference>
<dbReference type="SUPFAM" id="SSF52279">
    <property type="entry name" value="Beta-D-glucan exohydrolase, C-terminal domain"/>
    <property type="match status" value="1"/>
</dbReference>
<dbReference type="InterPro" id="IPR017853">
    <property type="entry name" value="GH"/>
</dbReference>
<proteinExistence type="inferred from homology"/>
<dbReference type="RefSeq" id="WP_242609395.1">
    <property type="nucleotide sequence ID" value="NZ_SGWY01000001.1"/>
</dbReference>